<evidence type="ECO:0000256" key="1">
    <source>
        <dbReference type="ARBA" id="ARBA00022574"/>
    </source>
</evidence>
<keyword evidence="10" id="KW-1185">Reference proteome</keyword>
<evidence type="ECO:0000256" key="3">
    <source>
        <dbReference type="ARBA" id="ARBA00023054"/>
    </source>
</evidence>
<evidence type="ECO:0000256" key="8">
    <source>
        <dbReference type="SAM" id="MobiDB-lite"/>
    </source>
</evidence>
<dbReference type="PROSITE" id="PS50294">
    <property type="entry name" value="WD_REPEATS_REGION"/>
    <property type="match status" value="2"/>
</dbReference>
<dbReference type="PROSITE" id="PS50082">
    <property type="entry name" value="WD_REPEATS_2"/>
    <property type="match status" value="2"/>
</dbReference>
<keyword evidence="2" id="KW-0677">Repeat</keyword>
<dbReference type="AlphaFoldDB" id="A0A175W1G4"/>
<feature type="repeat" description="WD" evidence="7">
    <location>
        <begin position="2"/>
        <end position="43"/>
    </location>
</feature>
<dbReference type="GO" id="GO:0005634">
    <property type="term" value="C:nucleus"/>
    <property type="evidence" value="ECO:0007669"/>
    <property type="project" value="TreeGrafter"/>
</dbReference>
<evidence type="ECO:0000313" key="9">
    <source>
        <dbReference type="EMBL" id="KXX77586.1"/>
    </source>
</evidence>
<dbReference type="SUPFAM" id="SSF50978">
    <property type="entry name" value="WD40 repeat-like"/>
    <property type="match status" value="1"/>
</dbReference>
<feature type="region of interest" description="Disordered" evidence="8">
    <location>
        <begin position="229"/>
        <end position="258"/>
    </location>
</feature>
<accession>A0A175W1G4</accession>
<dbReference type="InterPro" id="IPR015943">
    <property type="entry name" value="WD40/YVTN_repeat-like_dom_sf"/>
</dbReference>
<dbReference type="InterPro" id="IPR001680">
    <property type="entry name" value="WD40_rpt"/>
</dbReference>
<evidence type="ECO:0000256" key="4">
    <source>
        <dbReference type="ARBA" id="ARBA00038415"/>
    </source>
</evidence>
<evidence type="ECO:0000256" key="6">
    <source>
        <dbReference type="ARBA" id="ARBA00043913"/>
    </source>
</evidence>
<dbReference type="PANTHER" id="PTHR22847">
    <property type="entry name" value="WD40 REPEAT PROTEIN"/>
    <property type="match status" value="1"/>
</dbReference>
<dbReference type="InterPro" id="IPR020472">
    <property type="entry name" value="WD40_PAC1"/>
</dbReference>
<protein>
    <recommendedName>
        <fullName evidence="5">Mitochondrial division protein 1</fullName>
    </recommendedName>
</protein>
<evidence type="ECO:0000256" key="2">
    <source>
        <dbReference type="ARBA" id="ARBA00022737"/>
    </source>
</evidence>
<dbReference type="STRING" id="100816.A0A175W1G4"/>
<organism evidence="9 10">
    <name type="scientific">Madurella mycetomatis</name>
    <dbReference type="NCBI Taxonomy" id="100816"/>
    <lineage>
        <taxon>Eukaryota</taxon>
        <taxon>Fungi</taxon>
        <taxon>Dikarya</taxon>
        <taxon>Ascomycota</taxon>
        <taxon>Pezizomycotina</taxon>
        <taxon>Sordariomycetes</taxon>
        <taxon>Sordariomycetidae</taxon>
        <taxon>Sordariales</taxon>
        <taxon>Sordariales incertae sedis</taxon>
        <taxon>Madurella</taxon>
    </lineage>
</organism>
<sequence>TLEGYSGFVSAVAFSPDGKTLASASGDNTIRLWDAATGTYQQTLEGYSGFVSAVAFSPDGKTLASASGDNTIRLWDAATGTYQQTLEGYSGFVSAVAFSPDGKTLKTNHGLLSISSGSDASRNQRLLDVSREQLLNNGRRLRNQGIRRAAPLMNPIRHRRNSAEDEEPGKGCGEAKQAEVEGATEASSRAAPAITAQGRESSLEKGLGDVAKTHKLQKLANEFEEIPIPTGNRFYSGERKEPGDGKAVNVPAADGSEF</sequence>
<gene>
    <name evidence="9" type="ORF">MMYC01_205378</name>
</gene>
<keyword evidence="1 7" id="KW-0853">WD repeat</keyword>
<name>A0A175W1G4_9PEZI</name>
<dbReference type="VEuPathDB" id="FungiDB:MMYC01_205378"/>
<dbReference type="Proteomes" id="UP000078237">
    <property type="component" value="Unassembled WGS sequence"/>
</dbReference>
<dbReference type="EMBL" id="LCTW02000154">
    <property type="protein sequence ID" value="KXX77586.1"/>
    <property type="molecule type" value="Genomic_DNA"/>
</dbReference>
<proteinExistence type="inferred from homology"/>
<dbReference type="OrthoDB" id="10263680at2759"/>
<reference evidence="9 10" key="1">
    <citation type="journal article" date="2016" name="Genome Announc.">
        <title>Genome Sequence of Madurella mycetomatis mm55, Isolated from a Human Mycetoma Case in Sudan.</title>
        <authorList>
            <person name="Smit S."/>
            <person name="Derks M.F."/>
            <person name="Bervoets S."/>
            <person name="Fahal A."/>
            <person name="van Leeuwen W."/>
            <person name="van Belkum A."/>
            <person name="van de Sande W.W."/>
        </authorList>
    </citation>
    <scope>NUCLEOTIDE SEQUENCE [LARGE SCALE GENOMIC DNA]</scope>
    <source>
        <strain evidence="10">mm55</strain>
    </source>
</reference>
<dbReference type="SMART" id="SM00320">
    <property type="entry name" value="WD40"/>
    <property type="match status" value="3"/>
</dbReference>
<dbReference type="Gene3D" id="2.130.10.10">
    <property type="entry name" value="YVTN repeat-like/Quinoprotein amine dehydrogenase"/>
    <property type="match status" value="1"/>
</dbReference>
<dbReference type="PROSITE" id="PS00678">
    <property type="entry name" value="WD_REPEATS_1"/>
    <property type="match status" value="2"/>
</dbReference>
<feature type="non-terminal residue" evidence="9">
    <location>
        <position position="1"/>
    </location>
</feature>
<dbReference type="PANTHER" id="PTHR22847:SF637">
    <property type="entry name" value="WD REPEAT DOMAIN 5B"/>
    <property type="match status" value="1"/>
</dbReference>
<comment type="function">
    <text evidence="6">Involved in mitochondrial fission. Acts as an adapter protein required to form mitochondrial fission complexes. Formation of these complexes is required to promote constriction and fission of the mitochondrial compartment at a late step in mitochondrial division.</text>
</comment>
<keyword evidence="3" id="KW-0175">Coiled coil</keyword>
<comment type="similarity">
    <text evidence="4">Belongs to the WD repeat MDV1/CAF4 family.</text>
</comment>
<comment type="caution">
    <text evidence="9">The sequence shown here is derived from an EMBL/GenBank/DDBJ whole genome shotgun (WGS) entry which is preliminary data.</text>
</comment>
<dbReference type="PRINTS" id="PR00320">
    <property type="entry name" value="GPROTEINBRPT"/>
</dbReference>
<feature type="repeat" description="WD" evidence="7">
    <location>
        <begin position="44"/>
        <end position="85"/>
    </location>
</feature>
<evidence type="ECO:0000313" key="10">
    <source>
        <dbReference type="Proteomes" id="UP000078237"/>
    </source>
</evidence>
<dbReference type="Pfam" id="PF00400">
    <property type="entry name" value="WD40"/>
    <property type="match status" value="3"/>
</dbReference>
<evidence type="ECO:0000256" key="7">
    <source>
        <dbReference type="PROSITE-ProRule" id="PRU00221"/>
    </source>
</evidence>
<dbReference type="InterPro" id="IPR019775">
    <property type="entry name" value="WD40_repeat_CS"/>
</dbReference>
<dbReference type="GO" id="GO:1990234">
    <property type="term" value="C:transferase complex"/>
    <property type="evidence" value="ECO:0007669"/>
    <property type="project" value="UniProtKB-ARBA"/>
</dbReference>
<dbReference type="InterPro" id="IPR036322">
    <property type="entry name" value="WD40_repeat_dom_sf"/>
</dbReference>
<feature type="region of interest" description="Disordered" evidence="8">
    <location>
        <begin position="148"/>
        <end position="209"/>
    </location>
</feature>
<evidence type="ECO:0000256" key="5">
    <source>
        <dbReference type="ARBA" id="ARBA00039789"/>
    </source>
</evidence>